<organism evidence="3 4">
    <name type="scientific">Paractinoplanes aksuensis</name>
    <dbReference type="NCBI Taxonomy" id="2939490"/>
    <lineage>
        <taxon>Bacteria</taxon>
        <taxon>Bacillati</taxon>
        <taxon>Actinomycetota</taxon>
        <taxon>Actinomycetes</taxon>
        <taxon>Micromonosporales</taxon>
        <taxon>Micromonosporaceae</taxon>
        <taxon>Paractinoplanes</taxon>
    </lineage>
</organism>
<dbReference type="InterPro" id="IPR029063">
    <property type="entry name" value="SAM-dependent_MTases_sf"/>
</dbReference>
<dbReference type="CDD" id="cd02440">
    <property type="entry name" value="AdoMet_MTases"/>
    <property type="match status" value="1"/>
</dbReference>
<feature type="domain" description="THUMP-like" evidence="2">
    <location>
        <begin position="317"/>
        <end position="388"/>
    </location>
</feature>
<evidence type="ECO:0000313" key="3">
    <source>
        <dbReference type="EMBL" id="MCO8275765.1"/>
    </source>
</evidence>
<dbReference type="InterPro" id="IPR041698">
    <property type="entry name" value="Methyltransf_25"/>
</dbReference>
<dbReference type="PANTHER" id="PTHR14741:SF32">
    <property type="entry name" value="TRIMETHYLGUANOSINE SYNTHASE"/>
    <property type="match status" value="1"/>
</dbReference>
<evidence type="ECO:0000259" key="2">
    <source>
        <dbReference type="Pfam" id="PF18096"/>
    </source>
</evidence>
<dbReference type="Gene3D" id="3.40.50.150">
    <property type="entry name" value="Vaccinia Virus protein VP39"/>
    <property type="match status" value="1"/>
</dbReference>
<dbReference type="Proteomes" id="UP001523369">
    <property type="component" value="Unassembled WGS sequence"/>
</dbReference>
<feature type="domain" description="Methyltransferase" evidence="1">
    <location>
        <begin position="103"/>
        <end position="168"/>
    </location>
</feature>
<reference evidence="3 4" key="1">
    <citation type="submission" date="2022-06" db="EMBL/GenBank/DDBJ databases">
        <title>New Species of the Genus Actinoplanes, ActinopZanes ferrugineus.</title>
        <authorList>
            <person name="Ding P."/>
        </authorList>
    </citation>
    <scope>NUCLEOTIDE SEQUENCE [LARGE SCALE GENOMIC DNA]</scope>
    <source>
        <strain evidence="3 4">TRM88003</strain>
    </source>
</reference>
<evidence type="ECO:0000259" key="1">
    <source>
        <dbReference type="Pfam" id="PF13649"/>
    </source>
</evidence>
<dbReference type="RefSeq" id="WP_253241794.1">
    <property type="nucleotide sequence ID" value="NZ_JAMYJR010000039.1"/>
</dbReference>
<accession>A0ABT1DY01</accession>
<keyword evidence="4" id="KW-1185">Reference proteome</keyword>
<dbReference type="InterPro" id="IPR041497">
    <property type="entry name" value="Thump-like"/>
</dbReference>
<evidence type="ECO:0000313" key="4">
    <source>
        <dbReference type="Proteomes" id="UP001523369"/>
    </source>
</evidence>
<protein>
    <submittedName>
        <fullName evidence="3">Class I SAM-dependent methyltransferase</fullName>
    </submittedName>
</protein>
<dbReference type="EMBL" id="JAMYJR010000039">
    <property type="protein sequence ID" value="MCO8275765.1"/>
    <property type="molecule type" value="Genomic_DNA"/>
</dbReference>
<gene>
    <name evidence="3" type="ORF">M1L60_34810</name>
</gene>
<dbReference type="GO" id="GO:0032259">
    <property type="term" value="P:methylation"/>
    <property type="evidence" value="ECO:0007669"/>
    <property type="project" value="UniProtKB-KW"/>
</dbReference>
<sequence>MTAESTARFRTPEGVTALALAAESAGRDPLAAASALRSAGVEPDLAAAALTQVDLRRRAVAKFGPDAAEMFFTRAGLEQATRAVVADRRAARLAAAGVKTLADLGCGLGSDALAAARAGISVYAVDADPVTAEFAAANARALGLADRITVECADATTVRVEDYDAVFADPARRKAGRGRVFDPKSYSPPWDFIAGLAERVPRTVLKLAPGIDHDLLPAGAEGEWTSVGGDLVEAAFWCGPLAEVPRRASLLPGRSELTGSGDRLAEVGGVGAYLYDPDPAVVRAHLVAEFADTVGGRLADPSIAYVYTDDPVDTPFARRLTITDVLPFSLKRLRALLRERGVGRLEIRKRGSALEPEQLRKDLRLGGPNAASLALTRVAGAPTVILCEA</sequence>
<dbReference type="Pfam" id="PF18096">
    <property type="entry name" value="Thump_like"/>
    <property type="match status" value="1"/>
</dbReference>
<dbReference type="GO" id="GO:0008168">
    <property type="term" value="F:methyltransferase activity"/>
    <property type="evidence" value="ECO:0007669"/>
    <property type="project" value="UniProtKB-KW"/>
</dbReference>
<dbReference type="SUPFAM" id="SSF53335">
    <property type="entry name" value="S-adenosyl-L-methionine-dependent methyltransferases"/>
    <property type="match status" value="1"/>
</dbReference>
<name>A0ABT1DY01_9ACTN</name>
<keyword evidence="3" id="KW-0808">Transferase</keyword>
<comment type="caution">
    <text evidence="3">The sequence shown here is derived from an EMBL/GenBank/DDBJ whole genome shotgun (WGS) entry which is preliminary data.</text>
</comment>
<dbReference type="PANTHER" id="PTHR14741">
    <property type="entry name" value="S-ADENOSYLMETHIONINE-DEPENDENT METHYLTRANSFERASE RELATED"/>
    <property type="match status" value="1"/>
</dbReference>
<dbReference type="Pfam" id="PF13649">
    <property type="entry name" value="Methyltransf_25"/>
    <property type="match status" value="1"/>
</dbReference>
<keyword evidence="3" id="KW-0489">Methyltransferase</keyword>
<proteinExistence type="predicted"/>